<evidence type="ECO:0000256" key="1">
    <source>
        <dbReference type="SAM" id="Phobius"/>
    </source>
</evidence>
<proteinExistence type="predicted"/>
<feature type="transmembrane region" description="Helical" evidence="1">
    <location>
        <begin position="12"/>
        <end position="39"/>
    </location>
</feature>
<keyword evidence="1" id="KW-0472">Membrane</keyword>
<protein>
    <submittedName>
        <fullName evidence="2">Uncharacterized protein</fullName>
    </submittedName>
</protein>
<dbReference type="EMBL" id="BARU01027497">
    <property type="protein sequence ID" value="GAH74697.1"/>
    <property type="molecule type" value="Genomic_DNA"/>
</dbReference>
<sequence>GREKDWKHPITIRNISIILILIIIIIVMIAILLVGSALFEVLAKI</sequence>
<accession>X1HZ12</accession>
<organism evidence="2">
    <name type="scientific">marine sediment metagenome</name>
    <dbReference type="NCBI Taxonomy" id="412755"/>
    <lineage>
        <taxon>unclassified sequences</taxon>
        <taxon>metagenomes</taxon>
        <taxon>ecological metagenomes</taxon>
    </lineage>
</organism>
<name>X1HZ12_9ZZZZ</name>
<keyword evidence="1" id="KW-0812">Transmembrane</keyword>
<keyword evidence="1" id="KW-1133">Transmembrane helix</keyword>
<comment type="caution">
    <text evidence="2">The sequence shown here is derived from an EMBL/GenBank/DDBJ whole genome shotgun (WGS) entry which is preliminary data.</text>
</comment>
<dbReference type="AlphaFoldDB" id="X1HZ12"/>
<feature type="non-terminal residue" evidence="2">
    <location>
        <position position="1"/>
    </location>
</feature>
<reference evidence="2" key="1">
    <citation type="journal article" date="2014" name="Front. Microbiol.">
        <title>High frequency of phylogenetically diverse reductive dehalogenase-homologous genes in deep subseafloor sedimentary metagenomes.</title>
        <authorList>
            <person name="Kawai M."/>
            <person name="Futagami T."/>
            <person name="Toyoda A."/>
            <person name="Takaki Y."/>
            <person name="Nishi S."/>
            <person name="Hori S."/>
            <person name="Arai W."/>
            <person name="Tsubouchi T."/>
            <person name="Morono Y."/>
            <person name="Uchiyama I."/>
            <person name="Ito T."/>
            <person name="Fujiyama A."/>
            <person name="Inagaki F."/>
            <person name="Takami H."/>
        </authorList>
    </citation>
    <scope>NUCLEOTIDE SEQUENCE</scope>
    <source>
        <strain evidence="2">Expedition CK06-06</strain>
    </source>
</reference>
<gene>
    <name evidence="2" type="ORF">S03H2_44011</name>
</gene>
<evidence type="ECO:0000313" key="2">
    <source>
        <dbReference type="EMBL" id="GAH74697.1"/>
    </source>
</evidence>